<evidence type="ECO:0000256" key="1">
    <source>
        <dbReference type="ARBA" id="ARBA00008209"/>
    </source>
</evidence>
<dbReference type="GO" id="GO:0008597">
    <property type="term" value="F:calcium-dependent protein serine/threonine phosphatase regulator activity"/>
    <property type="evidence" value="ECO:0007669"/>
    <property type="project" value="TreeGrafter"/>
</dbReference>
<dbReference type="InterPro" id="IPR035979">
    <property type="entry name" value="RBD_domain_sf"/>
</dbReference>
<evidence type="ECO:0000313" key="3">
    <source>
        <dbReference type="Proteomes" id="UP000603453"/>
    </source>
</evidence>
<dbReference type="Pfam" id="PF04847">
    <property type="entry name" value="Calcipressin"/>
    <property type="match status" value="1"/>
</dbReference>
<keyword evidence="3" id="KW-1185">Reference proteome</keyword>
<dbReference type="Proteomes" id="UP000603453">
    <property type="component" value="Unassembled WGS sequence"/>
</dbReference>
<dbReference type="PANTHER" id="PTHR10300">
    <property type="entry name" value="CALCIPRESSIN"/>
    <property type="match status" value="1"/>
</dbReference>
<accession>A0A8H7R7A1</accession>
<dbReference type="EMBL" id="JAEPRD010000039">
    <property type="protein sequence ID" value="KAG2205122.1"/>
    <property type="molecule type" value="Genomic_DNA"/>
</dbReference>
<reference evidence="2" key="1">
    <citation type="submission" date="2020-12" db="EMBL/GenBank/DDBJ databases">
        <title>Metabolic potential, ecology and presence of endohyphal bacteria is reflected in genomic diversity of Mucoromycotina.</title>
        <authorList>
            <person name="Muszewska A."/>
            <person name="Okrasinska A."/>
            <person name="Steczkiewicz K."/>
            <person name="Drgas O."/>
            <person name="Orlowska M."/>
            <person name="Perlinska-Lenart U."/>
            <person name="Aleksandrzak-Piekarczyk T."/>
            <person name="Szatraj K."/>
            <person name="Zielenkiewicz U."/>
            <person name="Pilsyk S."/>
            <person name="Malc E."/>
            <person name="Mieczkowski P."/>
            <person name="Kruszewska J.S."/>
            <person name="Biernat P."/>
            <person name="Pawlowska J."/>
        </authorList>
    </citation>
    <scope>NUCLEOTIDE SEQUENCE</scope>
    <source>
        <strain evidence="2">WA0000017839</strain>
    </source>
</reference>
<gene>
    <name evidence="2" type="ORF">INT47_002216</name>
</gene>
<dbReference type="AlphaFoldDB" id="A0A8H7R7A1"/>
<protein>
    <recommendedName>
        <fullName evidence="4">Calcipressin</fullName>
    </recommendedName>
</protein>
<dbReference type="GO" id="GO:0005737">
    <property type="term" value="C:cytoplasm"/>
    <property type="evidence" value="ECO:0007669"/>
    <property type="project" value="TreeGrafter"/>
</dbReference>
<dbReference type="GO" id="GO:0005634">
    <property type="term" value="C:nucleus"/>
    <property type="evidence" value="ECO:0007669"/>
    <property type="project" value="TreeGrafter"/>
</dbReference>
<dbReference type="InterPro" id="IPR012677">
    <property type="entry name" value="Nucleotide-bd_a/b_plait_sf"/>
</dbReference>
<evidence type="ECO:0008006" key="4">
    <source>
        <dbReference type="Google" id="ProtNLM"/>
    </source>
</evidence>
<dbReference type="PANTHER" id="PTHR10300:SF14">
    <property type="entry name" value="PROTEIN SARAH"/>
    <property type="match status" value="1"/>
</dbReference>
<dbReference type="SUPFAM" id="SSF54928">
    <property type="entry name" value="RNA-binding domain, RBD"/>
    <property type="match status" value="1"/>
</dbReference>
<dbReference type="GO" id="GO:0019722">
    <property type="term" value="P:calcium-mediated signaling"/>
    <property type="evidence" value="ECO:0007669"/>
    <property type="project" value="InterPro"/>
</dbReference>
<proteinExistence type="inferred from homology"/>
<evidence type="ECO:0000313" key="2">
    <source>
        <dbReference type="EMBL" id="KAG2205122.1"/>
    </source>
</evidence>
<comment type="similarity">
    <text evidence="1">Belongs to the RCAN family.</text>
</comment>
<comment type="caution">
    <text evidence="2">The sequence shown here is derived from an EMBL/GenBank/DDBJ whole genome shotgun (WGS) entry which is preliminary data.</text>
</comment>
<dbReference type="OrthoDB" id="17212at2759"/>
<sequence length="261" mass="29803">MAHFDNPVSIATNTLLIPDIPLCFFGCDDAMLMIHDAFSEFGPLYTFVQMKGFRRLMIVFQETEHAVKAKSSLDKHYIIWKERKPFPEIVTITNEKDEETWQDYEILELRVYYGQHFSIHVDPALNSLQVPQFERNLLISPPGSPFDGWEQIAEDPPNQAILGSDLICAAEVSDYELDEDEIKLDHRPELPAKKPSSKFSIVCAQGTEHPEHLPSITVQDWDGHITVELDGEEEDLKVLKRNQKKMTAADVVPTAMPPRRS</sequence>
<dbReference type="GO" id="GO:0003676">
    <property type="term" value="F:nucleic acid binding"/>
    <property type="evidence" value="ECO:0007669"/>
    <property type="project" value="InterPro"/>
</dbReference>
<name>A0A8H7R7A1_9FUNG</name>
<dbReference type="Gene3D" id="3.30.70.330">
    <property type="match status" value="1"/>
</dbReference>
<dbReference type="InterPro" id="IPR006931">
    <property type="entry name" value="Calcipressin"/>
</dbReference>
<organism evidence="2 3">
    <name type="scientific">Mucor saturninus</name>
    <dbReference type="NCBI Taxonomy" id="64648"/>
    <lineage>
        <taxon>Eukaryota</taxon>
        <taxon>Fungi</taxon>
        <taxon>Fungi incertae sedis</taxon>
        <taxon>Mucoromycota</taxon>
        <taxon>Mucoromycotina</taxon>
        <taxon>Mucoromycetes</taxon>
        <taxon>Mucorales</taxon>
        <taxon>Mucorineae</taxon>
        <taxon>Mucoraceae</taxon>
        <taxon>Mucor</taxon>
    </lineage>
</organism>